<evidence type="ECO:0000313" key="5">
    <source>
        <dbReference type="Proteomes" id="UP000249135"/>
    </source>
</evidence>
<comment type="pathway">
    <text evidence="1">Quinol/quinone metabolism; menaquinone biosynthesis.</text>
</comment>
<reference evidence="4 5" key="1">
    <citation type="submission" date="2017-08" db="EMBL/GenBank/DDBJ databases">
        <title>Infants hospitalized years apart are colonized by the same room-sourced microbial strains.</title>
        <authorList>
            <person name="Brooks B."/>
            <person name="Olm M.R."/>
            <person name="Firek B.A."/>
            <person name="Baker R."/>
            <person name="Thomas B.C."/>
            <person name="Morowitz M.J."/>
            <person name="Banfield J.F."/>
        </authorList>
    </citation>
    <scope>NUCLEOTIDE SEQUENCE [LARGE SCALE GENOMIC DNA]</scope>
    <source>
        <strain evidence="4">S2_005_003_R2_41</strain>
    </source>
</reference>
<gene>
    <name evidence="4" type="ORF">DI563_05720</name>
</gene>
<dbReference type="UniPathway" id="UPA00079"/>
<dbReference type="AlphaFoldDB" id="A0A2W5QPQ6"/>
<dbReference type="Gene3D" id="3.40.190.10">
    <property type="entry name" value="Periplasmic binding protein-like II"/>
    <property type="match status" value="2"/>
</dbReference>
<dbReference type="InterPro" id="IPR030868">
    <property type="entry name" value="MqnA"/>
</dbReference>
<dbReference type="PANTHER" id="PTHR37690:SF1">
    <property type="entry name" value="CHORISMATE DEHYDRATASE"/>
    <property type="match status" value="1"/>
</dbReference>
<evidence type="ECO:0000256" key="2">
    <source>
        <dbReference type="ARBA" id="ARBA00022428"/>
    </source>
</evidence>
<proteinExistence type="predicted"/>
<dbReference type="EMBL" id="QFPP01000037">
    <property type="protein sequence ID" value="PZQ76875.1"/>
    <property type="molecule type" value="Genomic_DNA"/>
</dbReference>
<evidence type="ECO:0008006" key="6">
    <source>
        <dbReference type="Google" id="ProtNLM"/>
    </source>
</evidence>
<dbReference type="GO" id="GO:0016829">
    <property type="term" value="F:lyase activity"/>
    <property type="evidence" value="ECO:0007669"/>
    <property type="project" value="UniProtKB-KW"/>
</dbReference>
<dbReference type="InterPro" id="IPR003773">
    <property type="entry name" value="Menaquinone_biosynth"/>
</dbReference>
<dbReference type="Proteomes" id="UP000249135">
    <property type="component" value="Unassembled WGS sequence"/>
</dbReference>
<evidence type="ECO:0000256" key="1">
    <source>
        <dbReference type="ARBA" id="ARBA00004863"/>
    </source>
</evidence>
<organism evidence="4 5">
    <name type="scientific">Variovorax paradoxus</name>
    <dbReference type="NCBI Taxonomy" id="34073"/>
    <lineage>
        <taxon>Bacteria</taxon>
        <taxon>Pseudomonadati</taxon>
        <taxon>Pseudomonadota</taxon>
        <taxon>Betaproteobacteria</taxon>
        <taxon>Burkholderiales</taxon>
        <taxon>Comamonadaceae</taxon>
        <taxon>Variovorax</taxon>
    </lineage>
</organism>
<protein>
    <recommendedName>
        <fullName evidence="6">Chorismate dehydratase</fullName>
    </recommendedName>
</protein>
<sequence length="271" mass="30600">MMMQSNTDHGQVKEGRSVGHFPSIPWIPYYCNQSTCSWNLVRCESSGVRSLVTAGRLDFTPMATVDWFELKEDWERIGGWGIAFKKVAGSVLLFSHRPISDLDAAPIAICDETTTSVRILQALLQKKYGLRIGRWRRNVDVNDGETPRLLIQNQAVEEVARGRFPYVADLGSEWWAWQGTPIVTAVWACRADLPGDERAAFAAQLECASRRYHEAPERAVKAHRETFGWSAEVESVVALHRNFDYLLGRDCEVGIERMRQILPQEVAGFAS</sequence>
<comment type="caution">
    <text evidence="4">The sequence shown here is derived from an EMBL/GenBank/DDBJ whole genome shotgun (WGS) entry which is preliminary data.</text>
</comment>
<accession>A0A2W5QPQ6</accession>
<dbReference type="Pfam" id="PF02621">
    <property type="entry name" value="VitK2_biosynth"/>
    <property type="match status" value="1"/>
</dbReference>
<evidence type="ECO:0000313" key="4">
    <source>
        <dbReference type="EMBL" id="PZQ76875.1"/>
    </source>
</evidence>
<keyword evidence="3" id="KW-0456">Lyase</keyword>
<keyword evidence="2" id="KW-0474">Menaquinone biosynthesis</keyword>
<evidence type="ECO:0000256" key="3">
    <source>
        <dbReference type="ARBA" id="ARBA00023239"/>
    </source>
</evidence>
<name>A0A2W5QPQ6_VARPD</name>
<dbReference type="PANTHER" id="PTHR37690">
    <property type="entry name" value="CHORISMATE DEHYDRATASE"/>
    <property type="match status" value="1"/>
</dbReference>
<dbReference type="SUPFAM" id="SSF53850">
    <property type="entry name" value="Periplasmic binding protein-like II"/>
    <property type="match status" value="1"/>
</dbReference>
<dbReference type="GO" id="GO:0009234">
    <property type="term" value="P:menaquinone biosynthetic process"/>
    <property type="evidence" value="ECO:0007669"/>
    <property type="project" value="UniProtKB-UniPathway"/>
</dbReference>